<dbReference type="PANTHER" id="PTHR45724:SF13">
    <property type="entry name" value="AQUAPORIN NIP1-1-RELATED"/>
    <property type="match status" value="1"/>
</dbReference>
<evidence type="ECO:0000256" key="7">
    <source>
        <dbReference type="SAM" id="Phobius"/>
    </source>
</evidence>
<dbReference type="InterPro" id="IPR000425">
    <property type="entry name" value="MIP"/>
</dbReference>
<comment type="similarity">
    <text evidence="6">Belongs to the MIP/aquaporin (TC 1.A.8) family.</text>
</comment>
<keyword evidence="2 6" id="KW-0813">Transport</keyword>
<dbReference type="PRINTS" id="PR00783">
    <property type="entry name" value="MINTRINSICP"/>
</dbReference>
<dbReference type="Proteomes" id="UP000077961">
    <property type="component" value="Unassembled WGS sequence"/>
</dbReference>
<evidence type="ECO:0000256" key="1">
    <source>
        <dbReference type="ARBA" id="ARBA00004141"/>
    </source>
</evidence>
<accession>A0A1A9NEI2</accession>
<evidence type="ECO:0000313" key="8">
    <source>
        <dbReference type="EMBL" id="OAJ60788.1"/>
    </source>
</evidence>
<evidence type="ECO:0000313" key="10">
    <source>
        <dbReference type="Proteomes" id="UP000077961"/>
    </source>
</evidence>
<evidence type="ECO:0000256" key="6">
    <source>
        <dbReference type="RuleBase" id="RU000477"/>
    </source>
</evidence>
<comment type="caution">
    <text evidence="9">The sequence shown here is derived from an EMBL/GenBank/DDBJ whole genome shotgun (WGS) entry which is preliminary data.</text>
</comment>
<feature type="transmembrane region" description="Helical" evidence="7">
    <location>
        <begin position="126"/>
        <end position="145"/>
    </location>
</feature>
<dbReference type="EMBL" id="LXKA01000076">
    <property type="protein sequence ID" value="OAJ64917.1"/>
    <property type="molecule type" value="Genomic_DNA"/>
</dbReference>
<feature type="transmembrane region" description="Helical" evidence="7">
    <location>
        <begin position="39"/>
        <end position="65"/>
    </location>
</feature>
<keyword evidence="3 6" id="KW-0812">Transmembrane</keyword>
<keyword evidence="5 7" id="KW-0472">Membrane</keyword>
<gene>
    <name evidence="8" type="ORF">A6V36_00050</name>
    <name evidence="9" type="ORF">A6V37_17155</name>
</gene>
<dbReference type="Proteomes" id="UP000078116">
    <property type="component" value="Unassembled WGS sequence"/>
</dbReference>
<dbReference type="STRING" id="1462993.A6V36_00050"/>
<evidence type="ECO:0000256" key="2">
    <source>
        <dbReference type="ARBA" id="ARBA00022448"/>
    </source>
</evidence>
<feature type="transmembrane region" description="Helical" evidence="7">
    <location>
        <begin position="193"/>
        <end position="212"/>
    </location>
</feature>
<protein>
    <submittedName>
        <fullName evidence="9">Glycerol uptake facilitator</fullName>
    </submittedName>
</protein>
<keyword evidence="10" id="KW-1185">Reference proteome</keyword>
<feature type="transmembrane region" description="Helical" evidence="7">
    <location>
        <begin position="152"/>
        <end position="173"/>
    </location>
</feature>
<proteinExistence type="inferred from homology"/>
<dbReference type="InterPro" id="IPR023271">
    <property type="entry name" value="Aquaporin-like"/>
</dbReference>
<reference evidence="10 11" key="1">
    <citation type="submission" date="2016-04" db="EMBL/GenBank/DDBJ databases">
        <title>Reclassification of Paraburkholderia panaciterrae (Farh et al. 2015) Dobritsa &amp; Samadpour 2016 as a later homotypic synonym of Paraburkholderia ginsengiterrae (Farh et al. 2015) Dobritsa &amp; Samadpour 2016.</title>
        <authorList>
            <person name="Dobritsa A.P."/>
            <person name="Kutumbaka K."/>
            <person name="Samadpour M."/>
        </authorList>
    </citation>
    <scope>NUCLEOTIDE SEQUENCE [LARGE SCALE GENOMIC DNA]</scope>
    <source>
        <strain evidence="9 11">DCY85</strain>
        <strain evidence="8 10">DCY85-1</strain>
    </source>
</reference>
<feature type="transmembrane region" description="Helical" evidence="7">
    <location>
        <begin position="86"/>
        <end position="106"/>
    </location>
</feature>
<dbReference type="GO" id="GO:0015267">
    <property type="term" value="F:channel activity"/>
    <property type="evidence" value="ECO:0007669"/>
    <property type="project" value="InterPro"/>
</dbReference>
<organism evidence="9 11">
    <name type="scientific">Paraburkholderia ginsengiterrae</name>
    <dbReference type="NCBI Taxonomy" id="1462993"/>
    <lineage>
        <taxon>Bacteria</taxon>
        <taxon>Pseudomonadati</taxon>
        <taxon>Pseudomonadota</taxon>
        <taxon>Betaproteobacteria</taxon>
        <taxon>Burkholderiales</taxon>
        <taxon>Burkholderiaceae</taxon>
        <taxon>Paraburkholderia</taxon>
    </lineage>
</organism>
<name>A0A1A9NEI2_9BURK</name>
<keyword evidence="4 7" id="KW-1133">Transmembrane helix</keyword>
<evidence type="ECO:0000256" key="3">
    <source>
        <dbReference type="ARBA" id="ARBA00022692"/>
    </source>
</evidence>
<dbReference type="InterPro" id="IPR034294">
    <property type="entry name" value="Aquaporin_transptr"/>
</dbReference>
<evidence type="ECO:0000256" key="5">
    <source>
        <dbReference type="ARBA" id="ARBA00023136"/>
    </source>
</evidence>
<evidence type="ECO:0000313" key="11">
    <source>
        <dbReference type="Proteomes" id="UP000078116"/>
    </source>
</evidence>
<dbReference type="Pfam" id="PF00230">
    <property type="entry name" value="MIP"/>
    <property type="match status" value="1"/>
</dbReference>
<dbReference type="Gene3D" id="1.20.1080.10">
    <property type="entry name" value="Glycerol uptake facilitator protein"/>
    <property type="match status" value="1"/>
</dbReference>
<dbReference type="GO" id="GO:0016020">
    <property type="term" value="C:membrane"/>
    <property type="evidence" value="ECO:0007669"/>
    <property type="project" value="UniProtKB-SubCell"/>
</dbReference>
<comment type="subcellular location">
    <subcellularLocation>
        <location evidence="1">Membrane</location>
        <topology evidence="1">Multi-pass membrane protein</topology>
    </subcellularLocation>
</comment>
<dbReference type="SUPFAM" id="SSF81338">
    <property type="entry name" value="Aquaporin-like"/>
    <property type="match status" value="1"/>
</dbReference>
<dbReference type="OrthoDB" id="9807293at2"/>
<dbReference type="AlphaFoldDB" id="A0A1A9NEI2"/>
<evidence type="ECO:0000313" key="9">
    <source>
        <dbReference type="EMBL" id="OAJ64917.1"/>
    </source>
</evidence>
<dbReference type="PANTHER" id="PTHR45724">
    <property type="entry name" value="AQUAPORIN NIP2-1"/>
    <property type="match status" value="1"/>
</dbReference>
<dbReference type="EMBL" id="LXJZ01000101">
    <property type="protein sequence ID" value="OAJ60788.1"/>
    <property type="molecule type" value="Genomic_DNA"/>
</dbReference>
<sequence>MIALKRKVLAELAGTALLLAVVIGSGIMAERLAGGNVAIALLANTLATVGGLYVLIEVFGPLSGAHFNPAVSAVMTLRGELPARELLPYIAAQLVGALFGASLAHAMFDLPIVELSSKVRTGTGQWIAEAVATAGLLLVILRAPAGRASIMVAAYIGAAYWFTASTSFANPAAAFGRMFSDSFAGIAPSSVPGFILAELIGAAIGLGLHTAFEPRAQRLDHPNLIESSGEHGDTR</sequence>
<evidence type="ECO:0000256" key="4">
    <source>
        <dbReference type="ARBA" id="ARBA00022989"/>
    </source>
</evidence>